<protein>
    <submittedName>
        <fullName evidence="2">Uncharacterized protein</fullName>
    </submittedName>
</protein>
<feature type="compositionally biased region" description="Low complexity" evidence="1">
    <location>
        <begin position="25"/>
        <end position="35"/>
    </location>
</feature>
<organism evidence="2 3">
    <name type="scientific">Exserohilum turcicum (strain 28A)</name>
    <name type="common">Northern leaf blight fungus</name>
    <name type="synonym">Setosphaeria turcica</name>
    <dbReference type="NCBI Taxonomy" id="671987"/>
    <lineage>
        <taxon>Eukaryota</taxon>
        <taxon>Fungi</taxon>
        <taxon>Dikarya</taxon>
        <taxon>Ascomycota</taxon>
        <taxon>Pezizomycotina</taxon>
        <taxon>Dothideomycetes</taxon>
        <taxon>Pleosporomycetidae</taxon>
        <taxon>Pleosporales</taxon>
        <taxon>Pleosporineae</taxon>
        <taxon>Pleosporaceae</taxon>
        <taxon>Exserohilum</taxon>
    </lineage>
</organism>
<sequence length="435" mass="48329">MAENDTPYQRKPPITPSARLGSIDSTATSLTLSSADENEANGRHASQRIRQRNRDAQHYGELAERPVNAIHGLHTTDASRKWLRKPAKSVRYANKPQDIITQPAASLYQGHSQPNTQEEDDIAEAIARSLHDSDAGRVSVKTVPTDNGSPMSPYTSRSYTTLGSGFASSATAPQDALRGVLDCMEAGMEYLDGTDFERARRGAERLANRIRKWHGTVSKVVYMSESAELRRTKDLQVQLDMDRDIEAVHGDRINNLNRAWAAKMHKKEQEWQKEMADLKQLVDALQRPTESPTQSHRTNLQRPCFQDEMDHLVKEVETLKSNHAAAITRLEAALEDEVSGLQRKLKHLAHGSAQLSQSQNANDDEQDKEETAEALEDVNMEVVRGNVHMHTARSGSAPCSEEEMSPGKHKLEHGAPSAHQGTDWSPKRTKTGSTA</sequence>
<dbReference type="GeneID" id="19404910"/>
<dbReference type="EMBL" id="KB908866">
    <property type="protein sequence ID" value="EOA81315.1"/>
    <property type="molecule type" value="Genomic_DNA"/>
</dbReference>
<dbReference type="OrthoDB" id="3687879at2759"/>
<dbReference type="Proteomes" id="UP000016935">
    <property type="component" value="Unassembled WGS sequence"/>
</dbReference>
<feature type="region of interest" description="Disordered" evidence="1">
    <location>
        <begin position="1"/>
        <end position="50"/>
    </location>
</feature>
<accession>R0I6V4</accession>
<keyword evidence="3" id="KW-1185">Reference proteome</keyword>
<reference evidence="2 3" key="2">
    <citation type="journal article" date="2013" name="PLoS Genet.">
        <title>Comparative genome structure, secondary metabolite, and effector coding capacity across Cochliobolus pathogens.</title>
        <authorList>
            <person name="Condon B.J."/>
            <person name="Leng Y."/>
            <person name="Wu D."/>
            <person name="Bushley K.E."/>
            <person name="Ohm R.A."/>
            <person name="Otillar R."/>
            <person name="Martin J."/>
            <person name="Schackwitz W."/>
            <person name="Grimwood J."/>
            <person name="MohdZainudin N."/>
            <person name="Xue C."/>
            <person name="Wang R."/>
            <person name="Manning V.A."/>
            <person name="Dhillon B."/>
            <person name="Tu Z.J."/>
            <person name="Steffenson B.J."/>
            <person name="Salamov A."/>
            <person name="Sun H."/>
            <person name="Lowry S."/>
            <person name="LaButti K."/>
            <person name="Han J."/>
            <person name="Copeland A."/>
            <person name="Lindquist E."/>
            <person name="Barry K."/>
            <person name="Schmutz J."/>
            <person name="Baker S.E."/>
            <person name="Ciuffetti L.M."/>
            <person name="Grigoriev I.V."/>
            <person name="Zhong S."/>
            <person name="Turgeon B.G."/>
        </authorList>
    </citation>
    <scope>NUCLEOTIDE SEQUENCE [LARGE SCALE GENOMIC DNA]</scope>
    <source>
        <strain evidence="3">28A</strain>
    </source>
</reference>
<dbReference type="AlphaFoldDB" id="R0I6V4"/>
<feature type="compositionally biased region" description="Acidic residues" evidence="1">
    <location>
        <begin position="362"/>
        <end position="372"/>
    </location>
</feature>
<proteinExistence type="predicted"/>
<evidence type="ECO:0000256" key="1">
    <source>
        <dbReference type="SAM" id="MobiDB-lite"/>
    </source>
</evidence>
<name>R0I6V4_EXST2</name>
<evidence type="ECO:0000313" key="2">
    <source>
        <dbReference type="EMBL" id="EOA81315.1"/>
    </source>
</evidence>
<feature type="region of interest" description="Disordered" evidence="1">
    <location>
        <begin position="388"/>
        <end position="435"/>
    </location>
</feature>
<reference evidence="2 3" key="1">
    <citation type="journal article" date="2012" name="PLoS Pathog.">
        <title>Diverse lifestyles and strategies of plant pathogenesis encoded in the genomes of eighteen Dothideomycetes fungi.</title>
        <authorList>
            <person name="Ohm R.A."/>
            <person name="Feau N."/>
            <person name="Henrissat B."/>
            <person name="Schoch C.L."/>
            <person name="Horwitz B.A."/>
            <person name="Barry K.W."/>
            <person name="Condon B.J."/>
            <person name="Copeland A.C."/>
            <person name="Dhillon B."/>
            <person name="Glaser F."/>
            <person name="Hesse C.N."/>
            <person name="Kosti I."/>
            <person name="LaButti K."/>
            <person name="Lindquist E.A."/>
            <person name="Lucas S."/>
            <person name="Salamov A.A."/>
            <person name="Bradshaw R.E."/>
            <person name="Ciuffetti L."/>
            <person name="Hamelin R.C."/>
            <person name="Kema G.H.J."/>
            <person name="Lawrence C."/>
            <person name="Scott J.A."/>
            <person name="Spatafora J.W."/>
            <person name="Turgeon B.G."/>
            <person name="de Wit P.J.G.M."/>
            <person name="Zhong S."/>
            <person name="Goodwin S.B."/>
            <person name="Grigoriev I.V."/>
        </authorList>
    </citation>
    <scope>NUCLEOTIDE SEQUENCE [LARGE SCALE GENOMIC DNA]</scope>
    <source>
        <strain evidence="3">28A</strain>
    </source>
</reference>
<feature type="region of interest" description="Disordered" evidence="1">
    <location>
        <begin position="349"/>
        <end position="372"/>
    </location>
</feature>
<dbReference type="RefSeq" id="XP_008030713.1">
    <property type="nucleotide sequence ID" value="XM_008032522.1"/>
</dbReference>
<gene>
    <name evidence="2" type="ORF">SETTUDRAFT_44272</name>
</gene>
<evidence type="ECO:0000313" key="3">
    <source>
        <dbReference type="Proteomes" id="UP000016935"/>
    </source>
</evidence>
<dbReference type="HOGENOM" id="CLU_650510_0_0_1"/>